<evidence type="ECO:0000256" key="2">
    <source>
        <dbReference type="SAM" id="Phobius"/>
    </source>
</evidence>
<keyword evidence="2" id="KW-1133">Transmembrane helix</keyword>
<feature type="compositionally biased region" description="Low complexity" evidence="1">
    <location>
        <begin position="103"/>
        <end position="114"/>
    </location>
</feature>
<feature type="transmembrane region" description="Helical" evidence="2">
    <location>
        <begin position="222"/>
        <end position="245"/>
    </location>
</feature>
<feature type="region of interest" description="Disordered" evidence="1">
    <location>
        <begin position="45"/>
        <end position="148"/>
    </location>
</feature>
<keyword evidence="4" id="KW-1185">Reference proteome</keyword>
<feature type="compositionally biased region" description="Basic and acidic residues" evidence="1">
    <location>
        <begin position="17"/>
        <end position="29"/>
    </location>
</feature>
<accession>A0AA39AG73</accession>
<comment type="caution">
    <text evidence="3">The sequence shown here is derived from an EMBL/GenBank/DDBJ whole genome shotgun (WGS) entry which is preliminary data.</text>
</comment>
<proteinExistence type="predicted"/>
<reference evidence="3 4" key="1">
    <citation type="journal article" date="2023" name="BMC Biotechnol.">
        <title>Vitis rotundifolia cv Carlos genome sequencing.</title>
        <authorList>
            <person name="Huff M."/>
            <person name="Hulse-Kemp A."/>
            <person name="Scheffler B."/>
            <person name="Youngblood R."/>
            <person name="Simpson S."/>
            <person name="Babiker E."/>
            <person name="Staton M."/>
        </authorList>
    </citation>
    <scope>NUCLEOTIDE SEQUENCE [LARGE SCALE GENOMIC DNA]</scope>
    <source>
        <tissue evidence="3">Leaf</tissue>
    </source>
</reference>
<name>A0AA39AG73_VITRO</name>
<evidence type="ECO:0000313" key="3">
    <source>
        <dbReference type="EMBL" id="KAJ9707043.1"/>
    </source>
</evidence>
<keyword evidence="2" id="KW-0812">Transmembrane</keyword>
<protein>
    <submittedName>
        <fullName evidence="3">Uncharacterized protein</fullName>
    </submittedName>
</protein>
<gene>
    <name evidence="3" type="ORF">PVL29_002160</name>
</gene>
<organism evidence="3 4">
    <name type="scientific">Vitis rotundifolia</name>
    <name type="common">Muscadine grape</name>
    <dbReference type="NCBI Taxonomy" id="103349"/>
    <lineage>
        <taxon>Eukaryota</taxon>
        <taxon>Viridiplantae</taxon>
        <taxon>Streptophyta</taxon>
        <taxon>Embryophyta</taxon>
        <taxon>Tracheophyta</taxon>
        <taxon>Spermatophyta</taxon>
        <taxon>Magnoliopsida</taxon>
        <taxon>eudicotyledons</taxon>
        <taxon>Gunneridae</taxon>
        <taxon>Pentapetalae</taxon>
        <taxon>rosids</taxon>
        <taxon>Vitales</taxon>
        <taxon>Vitaceae</taxon>
        <taxon>Viteae</taxon>
        <taxon>Vitis</taxon>
    </lineage>
</organism>
<keyword evidence="2" id="KW-0472">Membrane</keyword>
<sequence>MIDRYREDEDVAASKGKAPEDQSRGYTQKEEVVVSKKMWTTLFPPSFDRRQEIRRRSEPIFPAKPSSVGEARPLEEDLRSGPQLESEGTVRPLFRRPLRNRSSGEGTSSTSGVVELRRRSEPILLAKPSSVSEARPMEEDFGSGPQLEREGTASPLFRCLLPNRCSGEGTSLTSGVVALRNHHFEENKEGSKGRVGSDLCGFTVTGSPSSPKIRGKGPIFEGYVCLLLLSHPSLFLPLLVAWFFLCRVPLVQIFLVQSLFPSFLWKIELILKFCSIKTMLALFFKKMLVFLAVMRR</sequence>
<dbReference type="AlphaFoldDB" id="A0AA39AG73"/>
<evidence type="ECO:0000313" key="4">
    <source>
        <dbReference type="Proteomes" id="UP001168098"/>
    </source>
</evidence>
<dbReference type="EMBL" id="JARBHA010000002">
    <property type="protein sequence ID" value="KAJ9707043.1"/>
    <property type="molecule type" value="Genomic_DNA"/>
</dbReference>
<feature type="compositionally biased region" description="Basic and acidic residues" evidence="1">
    <location>
        <begin position="47"/>
        <end position="58"/>
    </location>
</feature>
<dbReference type="Proteomes" id="UP001168098">
    <property type="component" value="Unassembled WGS sequence"/>
</dbReference>
<feature type="region of interest" description="Disordered" evidence="1">
    <location>
        <begin position="1"/>
        <end position="29"/>
    </location>
</feature>
<evidence type="ECO:0000256" key="1">
    <source>
        <dbReference type="SAM" id="MobiDB-lite"/>
    </source>
</evidence>